<name>A0A4R7ZGS5_9FIRM</name>
<dbReference type="OrthoDB" id="9802969at2"/>
<comment type="caution">
    <text evidence="7">Lacks conserved residue(s) required for the propagation of feature annotation.</text>
</comment>
<dbReference type="InterPro" id="IPR011304">
    <property type="entry name" value="L-lactate_DH"/>
</dbReference>
<dbReference type="InterPro" id="IPR036291">
    <property type="entry name" value="NAD(P)-bd_dom_sf"/>
</dbReference>
<gene>
    <name evidence="7" type="primary">ldh</name>
    <name evidence="12" type="ORF">EDD63_12620</name>
</gene>
<protein>
    <recommendedName>
        <fullName evidence="3 7">L-lactate dehydrogenase</fullName>
        <shortName evidence="7">L-LDH</shortName>
        <ecNumber evidence="3 7">1.1.1.27</ecNumber>
    </recommendedName>
</protein>
<dbReference type="AlphaFoldDB" id="A0A4R7ZGS5"/>
<dbReference type="Pfam" id="PF02866">
    <property type="entry name" value="Ldh_1_C"/>
    <property type="match status" value="1"/>
</dbReference>
<comment type="function">
    <text evidence="7">Catalyzes the conversion of lactate to pyruvate.</text>
</comment>
<dbReference type="PANTHER" id="PTHR43128:SF16">
    <property type="entry name" value="L-LACTATE DEHYDROGENASE"/>
    <property type="match status" value="1"/>
</dbReference>
<feature type="binding site" evidence="7">
    <location>
        <position position="69"/>
    </location>
    <ligand>
        <name>NAD(+)</name>
        <dbReference type="ChEBI" id="CHEBI:57540"/>
    </ligand>
</feature>
<feature type="binding site" evidence="9">
    <location>
        <begin position="12"/>
        <end position="17"/>
    </location>
    <ligand>
        <name>NAD(+)</name>
        <dbReference type="ChEBI" id="CHEBI:57540"/>
    </ligand>
</feature>
<keyword evidence="13" id="KW-1185">Reference proteome</keyword>
<comment type="similarity">
    <text evidence="2 7">Belongs to the LDH/MDH superfamily. LDH family.</text>
</comment>
<evidence type="ECO:0000313" key="13">
    <source>
        <dbReference type="Proteomes" id="UP000294743"/>
    </source>
</evidence>
<dbReference type="SUPFAM" id="SSF56327">
    <property type="entry name" value="LDH C-terminal domain-like"/>
    <property type="match status" value="1"/>
</dbReference>
<evidence type="ECO:0000256" key="5">
    <source>
        <dbReference type="ARBA" id="ARBA00023027"/>
    </source>
</evidence>
<feature type="binding site" evidence="7">
    <location>
        <begin position="154"/>
        <end position="157"/>
    </location>
    <ligand>
        <name>substrate</name>
    </ligand>
</feature>
<comment type="subcellular location">
    <subcellularLocation>
        <location evidence="7">Cytoplasm</location>
    </subcellularLocation>
</comment>
<feature type="binding site" evidence="7">
    <location>
        <position position="94"/>
    </location>
    <ligand>
        <name>substrate</name>
    </ligand>
</feature>
<dbReference type="GO" id="GO:0006089">
    <property type="term" value="P:lactate metabolic process"/>
    <property type="evidence" value="ECO:0007669"/>
    <property type="project" value="TreeGrafter"/>
</dbReference>
<comment type="activity regulation">
    <text evidence="7">Allosterically activated by fructose 1,6-bisphosphate (FBP).</text>
</comment>
<evidence type="ECO:0000256" key="8">
    <source>
        <dbReference type="PIRSR" id="PIRSR000102-1"/>
    </source>
</evidence>
<feature type="active site" description="Proton acceptor" evidence="7 8">
    <location>
        <position position="181"/>
    </location>
</feature>
<dbReference type="PANTHER" id="PTHR43128">
    <property type="entry name" value="L-2-HYDROXYCARBOXYLATE DEHYDROGENASE (NAD(P)(+))"/>
    <property type="match status" value="1"/>
</dbReference>
<accession>A0A4R7ZGS5</accession>
<dbReference type="SUPFAM" id="SSF51735">
    <property type="entry name" value="NAD(P)-binding Rossmann-fold domains"/>
    <property type="match status" value="1"/>
</dbReference>
<comment type="catalytic activity">
    <reaction evidence="6 7">
        <text>(S)-lactate + NAD(+) = pyruvate + NADH + H(+)</text>
        <dbReference type="Rhea" id="RHEA:23444"/>
        <dbReference type="ChEBI" id="CHEBI:15361"/>
        <dbReference type="ChEBI" id="CHEBI:15378"/>
        <dbReference type="ChEBI" id="CHEBI:16651"/>
        <dbReference type="ChEBI" id="CHEBI:57540"/>
        <dbReference type="ChEBI" id="CHEBI:57945"/>
        <dbReference type="EC" id="1.1.1.27"/>
    </reaction>
</comment>
<dbReference type="GO" id="GO:0006096">
    <property type="term" value="P:glycolytic process"/>
    <property type="evidence" value="ECO:0007669"/>
    <property type="project" value="UniProtKB-UniRule"/>
</dbReference>
<dbReference type="GO" id="GO:0004459">
    <property type="term" value="F:L-lactate dehydrogenase (NAD+) activity"/>
    <property type="evidence" value="ECO:0007669"/>
    <property type="project" value="UniProtKB-UniRule"/>
</dbReference>
<dbReference type="HAMAP" id="MF_00488">
    <property type="entry name" value="Lactate_dehydrog"/>
    <property type="match status" value="1"/>
</dbReference>
<dbReference type="InterPro" id="IPR015955">
    <property type="entry name" value="Lactate_DH/Glyco_Ohase_4_C"/>
</dbReference>
<comment type="caution">
    <text evidence="12">The sequence shown here is derived from an EMBL/GenBank/DDBJ whole genome shotgun (WGS) entry which is preliminary data.</text>
</comment>
<dbReference type="EC" id="1.1.1.27" evidence="3 7"/>
<dbReference type="InterPro" id="IPR001557">
    <property type="entry name" value="L-lactate/malate_DH"/>
</dbReference>
<keyword evidence="7" id="KW-0963">Cytoplasm</keyword>
<evidence type="ECO:0000256" key="2">
    <source>
        <dbReference type="ARBA" id="ARBA00006054"/>
    </source>
</evidence>
<evidence type="ECO:0000259" key="10">
    <source>
        <dbReference type="Pfam" id="PF00056"/>
    </source>
</evidence>
<feature type="binding site" evidence="7 9">
    <location>
        <position position="37"/>
    </location>
    <ligand>
        <name>NAD(+)</name>
        <dbReference type="ChEBI" id="CHEBI:57540"/>
    </ligand>
</feature>
<feature type="binding site" evidence="7">
    <location>
        <position position="42"/>
    </location>
    <ligand>
        <name>NAD(+)</name>
        <dbReference type="ChEBI" id="CHEBI:57540"/>
    </ligand>
</feature>
<feature type="binding site" evidence="7">
    <location>
        <position position="16"/>
    </location>
    <ligand>
        <name>NAD(+)</name>
        <dbReference type="ChEBI" id="CHEBI:57540"/>
    </ligand>
</feature>
<evidence type="ECO:0000256" key="6">
    <source>
        <dbReference type="ARBA" id="ARBA00049258"/>
    </source>
</evidence>
<evidence type="ECO:0000256" key="1">
    <source>
        <dbReference type="ARBA" id="ARBA00004843"/>
    </source>
</evidence>
<organism evidence="12 13">
    <name type="scientific">Breznakia blatticola</name>
    <dbReference type="NCBI Taxonomy" id="1754012"/>
    <lineage>
        <taxon>Bacteria</taxon>
        <taxon>Bacillati</taxon>
        <taxon>Bacillota</taxon>
        <taxon>Erysipelotrichia</taxon>
        <taxon>Erysipelotrichales</taxon>
        <taxon>Erysipelotrichaceae</taxon>
        <taxon>Breznakia</taxon>
    </lineage>
</organism>
<evidence type="ECO:0000256" key="3">
    <source>
        <dbReference type="ARBA" id="ARBA00012967"/>
    </source>
</evidence>
<feature type="binding site" evidence="7 9">
    <location>
        <begin position="124"/>
        <end position="126"/>
    </location>
    <ligand>
        <name>NAD(+)</name>
        <dbReference type="ChEBI" id="CHEBI:57540"/>
    </ligand>
</feature>
<dbReference type="InterPro" id="IPR022383">
    <property type="entry name" value="Lactate/malate_DH_C"/>
</dbReference>
<sequence length="316" mass="34396">MAIQEGKVVIIGAGMVGSQTLSAVLREAVVNEIVLIDMNKEKAQGEVLDASHTTAFAYSSNVNIHTGDYSECKDAHIIVMSAGPSITKGNTMDRSLLLNKNIAVMHDVMTNITKYTKEAIIIVISNPLDALVYYGQHAFDYPRHKMIGTGTLLDTARLRKIIGETCGVDSKNVHGYVLGEHGESAFVTWSDVNIAGIPFEDLNTTFQTKLVKEEIYNEMRSVGFDILQLKGYTNVGVSAACARIIKCIVLNEKSVLPISNVPDGEYGLHDVALSLPCIVGSQGIERILEIPLTIAERACLERSTAKLKEENSKIEA</sequence>
<dbReference type="EMBL" id="SODD01000026">
    <property type="protein sequence ID" value="TDW16256.1"/>
    <property type="molecule type" value="Genomic_DNA"/>
</dbReference>
<dbReference type="Pfam" id="PF00056">
    <property type="entry name" value="Ldh_1_N"/>
    <property type="match status" value="1"/>
</dbReference>
<feature type="binding site" evidence="9">
    <location>
        <position position="101"/>
    </location>
    <ligand>
        <name>NAD(+)</name>
        <dbReference type="ChEBI" id="CHEBI:57540"/>
    </ligand>
</feature>
<evidence type="ECO:0000259" key="11">
    <source>
        <dbReference type="Pfam" id="PF02866"/>
    </source>
</evidence>
<feature type="binding site" evidence="7">
    <location>
        <position position="149"/>
    </location>
    <ligand>
        <name>NAD(+)</name>
        <dbReference type="ChEBI" id="CHEBI:57540"/>
    </ligand>
</feature>
<feature type="domain" description="Lactate/malate dehydrogenase C-terminal" evidence="11">
    <location>
        <begin position="151"/>
        <end position="315"/>
    </location>
</feature>
<dbReference type="Proteomes" id="UP000294743">
    <property type="component" value="Unassembled WGS sequence"/>
</dbReference>
<dbReference type="InterPro" id="IPR001236">
    <property type="entry name" value="Lactate/malate_DH_N"/>
</dbReference>
<dbReference type="PIRSF" id="PIRSF000102">
    <property type="entry name" value="Lac_mal_DH"/>
    <property type="match status" value="1"/>
</dbReference>
<feature type="binding site" evidence="7">
    <location>
        <begin position="126"/>
        <end position="129"/>
    </location>
    <ligand>
        <name>substrate</name>
    </ligand>
</feature>
<comment type="subunit">
    <text evidence="7">Homotetramer.</text>
</comment>
<evidence type="ECO:0000313" key="12">
    <source>
        <dbReference type="EMBL" id="TDW16256.1"/>
    </source>
</evidence>
<keyword evidence="7" id="KW-0021">Allosteric enzyme</keyword>
<evidence type="ECO:0000256" key="9">
    <source>
        <dbReference type="PIRSR" id="PIRSR000102-3"/>
    </source>
</evidence>
<keyword evidence="5 7" id="KW-0520">NAD</keyword>
<evidence type="ECO:0000256" key="7">
    <source>
        <dbReference type="HAMAP-Rule" id="MF_00488"/>
    </source>
</evidence>
<comment type="pathway">
    <text evidence="1 7">Fermentation; pyruvate fermentation to lactate; (S)-lactate from pyruvate: step 1/1.</text>
</comment>
<proteinExistence type="inferred from homology"/>
<evidence type="ECO:0000256" key="4">
    <source>
        <dbReference type="ARBA" id="ARBA00023002"/>
    </source>
</evidence>
<dbReference type="GO" id="GO:0005737">
    <property type="term" value="C:cytoplasm"/>
    <property type="evidence" value="ECO:0007669"/>
    <property type="project" value="UniProtKB-SubCell"/>
</dbReference>
<dbReference type="UniPathway" id="UPA00554">
    <property type="reaction ID" value="UER00611"/>
</dbReference>
<dbReference type="PRINTS" id="PR00086">
    <property type="entry name" value="LLDHDRGNASE"/>
</dbReference>
<reference evidence="12 13" key="1">
    <citation type="submission" date="2019-03" db="EMBL/GenBank/DDBJ databases">
        <title>Genomic Encyclopedia of Type Strains, Phase IV (KMG-IV): sequencing the most valuable type-strain genomes for metagenomic binning, comparative biology and taxonomic classification.</title>
        <authorList>
            <person name="Goeker M."/>
        </authorList>
    </citation>
    <scope>NUCLEOTIDE SEQUENCE [LARGE SCALE GENOMIC DNA]</scope>
    <source>
        <strain evidence="12 13">DSM 28867</strain>
    </source>
</reference>
<feature type="binding site" evidence="7">
    <location>
        <position position="233"/>
    </location>
    <ligand>
        <name>substrate</name>
    </ligand>
</feature>
<keyword evidence="4 7" id="KW-0560">Oxidoreductase</keyword>
<feature type="binding site" evidence="7">
    <location>
        <position position="174"/>
    </location>
    <ligand>
        <name>beta-D-fructose 1,6-bisphosphate</name>
        <dbReference type="ChEBI" id="CHEBI:32966"/>
        <note>allosteric activator</note>
    </ligand>
</feature>
<dbReference type="Gene3D" id="3.90.110.10">
    <property type="entry name" value="Lactate dehydrogenase/glycoside hydrolase, family 4, C-terminal"/>
    <property type="match status" value="1"/>
</dbReference>
<dbReference type="NCBIfam" id="TIGR01771">
    <property type="entry name" value="L-LDH-NAD"/>
    <property type="match status" value="1"/>
</dbReference>
<dbReference type="RefSeq" id="WP_134170061.1">
    <property type="nucleotide sequence ID" value="NZ_SODD01000026.1"/>
</dbReference>
<feature type="domain" description="Lactate/malate dehydrogenase N-terminal" evidence="10">
    <location>
        <begin position="7"/>
        <end position="148"/>
    </location>
</feature>
<dbReference type="Gene3D" id="3.40.50.720">
    <property type="entry name" value="NAD(P)-binding Rossmann-like Domain"/>
    <property type="match status" value="1"/>
</dbReference>
<feature type="binding site" evidence="7">
    <location>
        <position position="159"/>
    </location>
    <ligand>
        <name>beta-D-fructose 1,6-bisphosphate</name>
        <dbReference type="ChEBI" id="CHEBI:32966"/>
        <note>allosteric activator</note>
    </ligand>
</feature>